<dbReference type="InterPro" id="IPR036291">
    <property type="entry name" value="NAD(P)-bd_dom_sf"/>
</dbReference>
<dbReference type="EMBL" id="MDYN01000001">
    <property type="protein sequence ID" value="OQD90662.1"/>
    <property type="molecule type" value="Genomic_DNA"/>
</dbReference>
<proteinExistence type="predicted"/>
<evidence type="ECO:0000313" key="1">
    <source>
        <dbReference type="EMBL" id="OQD90662.1"/>
    </source>
</evidence>
<sequence length="165" mass="18203">MAYNWDGALTPSKANDWGLREMPCWPSFIAPDGPGFPLLTNDMCILRATQIRRRNELEDDEIIQIIEDGFAVSGENTTRRLTEDEISDNVELIHCQDSTCEEEIEALVMRTTNISSFLVLIHLCLLSGASGIGKATVELCLKNGATVVAGDINSPQDFEETEKGI</sequence>
<gene>
    <name evidence="1" type="ORF">PENANT_c001G06625</name>
</gene>
<dbReference type="Proteomes" id="UP000191672">
    <property type="component" value="Unassembled WGS sequence"/>
</dbReference>
<reference evidence="2" key="1">
    <citation type="journal article" date="2017" name="Nat. Microbiol.">
        <title>Global analysis of biosynthetic gene clusters reveals vast potential of secondary metabolite production in Penicillium species.</title>
        <authorList>
            <person name="Nielsen J.C."/>
            <person name="Grijseels S."/>
            <person name="Prigent S."/>
            <person name="Ji B."/>
            <person name="Dainat J."/>
            <person name="Nielsen K.F."/>
            <person name="Frisvad J.C."/>
            <person name="Workman M."/>
            <person name="Nielsen J."/>
        </authorList>
    </citation>
    <scope>NUCLEOTIDE SEQUENCE [LARGE SCALE GENOMIC DNA]</scope>
    <source>
        <strain evidence="2">IBT 31811</strain>
    </source>
</reference>
<name>A0A1V6QNZ0_9EURO</name>
<comment type="caution">
    <text evidence="1">The sequence shown here is derived from an EMBL/GenBank/DDBJ whole genome shotgun (WGS) entry which is preliminary data.</text>
</comment>
<dbReference type="STRING" id="416450.A0A1V6QNZ0"/>
<organism evidence="1 2">
    <name type="scientific">Penicillium antarcticum</name>
    <dbReference type="NCBI Taxonomy" id="416450"/>
    <lineage>
        <taxon>Eukaryota</taxon>
        <taxon>Fungi</taxon>
        <taxon>Dikarya</taxon>
        <taxon>Ascomycota</taxon>
        <taxon>Pezizomycotina</taxon>
        <taxon>Eurotiomycetes</taxon>
        <taxon>Eurotiomycetidae</taxon>
        <taxon>Eurotiales</taxon>
        <taxon>Aspergillaceae</taxon>
        <taxon>Penicillium</taxon>
    </lineage>
</organism>
<keyword evidence="2" id="KW-1185">Reference proteome</keyword>
<evidence type="ECO:0000313" key="2">
    <source>
        <dbReference type="Proteomes" id="UP000191672"/>
    </source>
</evidence>
<dbReference type="SUPFAM" id="SSF51735">
    <property type="entry name" value="NAD(P)-binding Rossmann-fold domains"/>
    <property type="match status" value="1"/>
</dbReference>
<dbReference type="AlphaFoldDB" id="A0A1V6QNZ0"/>
<accession>A0A1V6QNZ0</accession>
<protein>
    <submittedName>
        <fullName evidence="1">Uncharacterized protein</fullName>
    </submittedName>
</protein>